<feature type="transmembrane region" description="Helical" evidence="1">
    <location>
        <begin position="23"/>
        <end position="45"/>
    </location>
</feature>
<comment type="caution">
    <text evidence="2">The sequence shown here is derived from an EMBL/GenBank/DDBJ whole genome shotgun (WGS) entry which is preliminary data.</text>
</comment>
<evidence type="ECO:0000256" key="1">
    <source>
        <dbReference type="SAM" id="Phobius"/>
    </source>
</evidence>
<keyword evidence="1" id="KW-0472">Membrane</keyword>
<protein>
    <submittedName>
        <fullName evidence="2">Uncharacterized protein</fullName>
    </submittedName>
</protein>
<proteinExistence type="predicted"/>
<dbReference type="EMBL" id="VRTY01000042">
    <property type="protein sequence ID" value="TXK45712.1"/>
    <property type="molecule type" value="Genomic_DNA"/>
</dbReference>
<evidence type="ECO:0000313" key="3">
    <source>
        <dbReference type="Proteomes" id="UP000321926"/>
    </source>
</evidence>
<reference evidence="2 3" key="1">
    <citation type="submission" date="2019-08" db="EMBL/GenBank/DDBJ databases">
        <authorList>
            <person name="Shi S."/>
        </authorList>
    </citation>
    <scope>NUCLEOTIDE SEQUENCE [LARGE SCALE GENOMIC DNA]</scope>
    <source>
        <strain evidence="2 3">GY10130</strain>
    </source>
</reference>
<keyword evidence="3" id="KW-1185">Reference proteome</keyword>
<dbReference type="RefSeq" id="WP_147922042.1">
    <property type="nucleotide sequence ID" value="NZ_VRTY01000042.1"/>
</dbReference>
<dbReference type="OrthoDB" id="1406605at2"/>
<gene>
    <name evidence="2" type="ORF">FVR03_12245</name>
</gene>
<keyword evidence="1" id="KW-0812">Transmembrane</keyword>
<evidence type="ECO:0000313" key="2">
    <source>
        <dbReference type="EMBL" id="TXK45712.1"/>
    </source>
</evidence>
<keyword evidence="1" id="KW-1133">Transmembrane helix</keyword>
<accession>A0A5C8K7D7</accession>
<organism evidence="2 3">
    <name type="scientific">Pontibacter qinzhouensis</name>
    <dbReference type="NCBI Taxonomy" id="2603253"/>
    <lineage>
        <taxon>Bacteria</taxon>
        <taxon>Pseudomonadati</taxon>
        <taxon>Bacteroidota</taxon>
        <taxon>Cytophagia</taxon>
        <taxon>Cytophagales</taxon>
        <taxon>Hymenobacteraceae</taxon>
        <taxon>Pontibacter</taxon>
    </lineage>
</organism>
<dbReference type="AlphaFoldDB" id="A0A5C8K7D7"/>
<name>A0A5C8K7D7_9BACT</name>
<dbReference type="Proteomes" id="UP000321926">
    <property type="component" value="Unassembled WGS sequence"/>
</dbReference>
<sequence>MLSVIISIYFIRTGTPFREVIDILPNIAAAVIPLYIPMLWFTFAANKKLNLSKRLIEEYTHKEVISKTFEGLSTQIESLEDSNISKDLKLKLLFNLLEISTENPGKLISDYKDSVLYPTKK</sequence>